<comment type="caution">
    <text evidence="1">The sequence shown here is derived from an EMBL/GenBank/DDBJ whole genome shotgun (WGS) entry which is preliminary data.</text>
</comment>
<dbReference type="Proteomes" id="UP001589797">
    <property type="component" value="Unassembled WGS sequence"/>
</dbReference>
<protein>
    <recommendedName>
        <fullName evidence="3">SnoaL-like domain-containing protein</fullName>
    </recommendedName>
</protein>
<evidence type="ECO:0000313" key="2">
    <source>
        <dbReference type="Proteomes" id="UP001589797"/>
    </source>
</evidence>
<keyword evidence="2" id="KW-1185">Reference proteome</keyword>
<sequence>MLKKTLLAFILVCSFFPKSFGQVESSITEAIQGYFYAQLNQDYELLLDYIYPGLIENAGGREAMKNTLMTIHQNQLKKGIKVREFKLREPIQHTKVGVEIHALVPVTSISKVPGGQLTTENNLIAVSEEGMVHWYFIETTSLDERNIQKVLENWNGSLMLPFKKAPIFKEDK</sequence>
<organism evidence="1 2">
    <name type="scientific">Fontibacter flavus</name>
    <dbReference type="NCBI Taxonomy" id="654838"/>
    <lineage>
        <taxon>Bacteria</taxon>
        <taxon>Pseudomonadati</taxon>
        <taxon>Bacteroidota</taxon>
        <taxon>Cytophagia</taxon>
        <taxon>Cytophagales</taxon>
        <taxon>Cyclobacteriaceae</taxon>
        <taxon>Fontibacter</taxon>
    </lineage>
</organism>
<proteinExistence type="predicted"/>
<accession>A0ABV6FYF4</accession>
<evidence type="ECO:0000313" key="1">
    <source>
        <dbReference type="EMBL" id="MFC0264853.1"/>
    </source>
</evidence>
<dbReference type="EMBL" id="JBHLWI010000090">
    <property type="protein sequence ID" value="MFC0264853.1"/>
    <property type="molecule type" value="Genomic_DNA"/>
</dbReference>
<reference evidence="1 2" key="1">
    <citation type="submission" date="2024-09" db="EMBL/GenBank/DDBJ databases">
        <authorList>
            <person name="Sun Q."/>
            <person name="Mori K."/>
        </authorList>
    </citation>
    <scope>NUCLEOTIDE SEQUENCE [LARGE SCALE GENOMIC DNA]</scope>
    <source>
        <strain evidence="1 2">CCM 7650</strain>
    </source>
</reference>
<evidence type="ECO:0008006" key="3">
    <source>
        <dbReference type="Google" id="ProtNLM"/>
    </source>
</evidence>
<name>A0ABV6FYF4_9BACT</name>
<gene>
    <name evidence="1" type="ORF">ACFFIP_19345</name>
</gene>